<proteinExistence type="inferred from homology"/>
<dbReference type="Proteomes" id="UP000824120">
    <property type="component" value="Chromosome 9"/>
</dbReference>
<evidence type="ECO:0000313" key="8">
    <source>
        <dbReference type="EMBL" id="KAG5588400.1"/>
    </source>
</evidence>
<feature type="chain" id="PRO_5039912608" description="S-protein homolog" evidence="7">
    <location>
        <begin position="29"/>
        <end position="205"/>
    </location>
</feature>
<dbReference type="Pfam" id="PF05938">
    <property type="entry name" value="Self-incomp_S1"/>
    <property type="match status" value="1"/>
</dbReference>
<comment type="subcellular location">
    <subcellularLocation>
        <location evidence="1">Secreted</location>
    </subcellularLocation>
</comment>
<evidence type="ECO:0000256" key="3">
    <source>
        <dbReference type="ARBA" id="ARBA00022471"/>
    </source>
</evidence>
<dbReference type="GO" id="GO:0060320">
    <property type="term" value="P:rejection of self pollen"/>
    <property type="evidence" value="ECO:0007669"/>
    <property type="project" value="UniProtKB-KW"/>
</dbReference>
<evidence type="ECO:0008006" key="10">
    <source>
        <dbReference type="Google" id="ProtNLM"/>
    </source>
</evidence>
<sequence length="205" mass="22642">MKKYCIPTSQSLLTFLFFFFTFVVCLRGDENVDGSSNVAQGPTNSSKSYNITRDVIDKKDTNKGGGGGGGRGGGGSWWGGGGGGGGGNDAPKPERYTIDIYDSISFKNKLHLECDLNGLQYVPITLTQGTSKTFTVDVDLPRPGGNYVLSCFMDYGAGKYYGDSWVFFDYQRDKSRCANKRCTWHINENGAFLLLRFYEWEEEGI</sequence>
<dbReference type="OrthoDB" id="1113775at2759"/>
<name>A0A9J5XMV9_SOLCO</name>
<keyword evidence="9" id="KW-1185">Reference proteome</keyword>
<keyword evidence="4" id="KW-0964">Secreted</keyword>
<feature type="compositionally biased region" description="Gly residues" evidence="6">
    <location>
        <begin position="63"/>
        <end position="88"/>
    </location>
</feature>
<comment type="similarity">
    <text evidence="2">Belongs to the plant self-incompatibility (S1) protein family.</text>
</comment>
<evidence type="ECO:0000256" key="7">
    <source>
        <dbReference type="SAM" id="SignalP"/>
    </source>
</evidence>
<protein>
    <recommendedName>
        <fullName evidence="10">S-protein homolog</fullName>
    </recommendedName>
</protein>
<evidence type="ECO:0000256" key="1">
    <source>
        <dbReference type="ARBA" id="ARBA00004613"/>
    </source>
</evidence>
<feature type="signal peptide" evidence="7">
    <location>
        <begin position="1"/>
        <end position="28"/>
    </location>
</feature>
<keyword evidence="5 7" id="KW-0732">Signal</keyword>
<gene>
    <name evidence="8" type="ORF">H5410_048834</name>
</gene>
<feature type="region of interest" description="Disordered" evidence="6">
    <location>
        <begin position="57"/>
        <end position="90"/>
    </location>
</feature>
<comment type="caution">
    <text evidence="8">The sequence shown here is derived from an EMBL/GenBank/DDBJ whole genome shotgun (WGS) entry which is preliminary data.</text>
</comment>
<evidence type="ECO:0000256" key="5">
    <source>
        <dbReference type="ARBA" id="ARBA00022729"/>
    </source>
</evidence>
<accession>A0A9J5XMV9</accession>
<dbReference type="EMBL" id="JACXVP010000009">
    <property type="protein sequence ID" value="KAG5588400.1"/>
    <property type="molecule type" value="Genomic_DNA"/>
</dbReference>
<keyword evidence="3" id="KW-0713">Self-incompatibility</keyword>
<dbReference type="InterPro" id="IPR010264">
    <property type="entry name" value="Self-incomp_S1"/>
</dbReference>
<organism evidence="8 9">
    <name type="scientific">Solanum commersonii</name>
    <name type="common">Commerson's wild potato</name>
    <name type="synonym">Commerson's nightshade</name>
    <dbReference type="NCBI Taxonomy" id="4109"/>
    <lineage>
        <taxon>Eukaryota</taxon>
        <taxon>Viridiplantae</taxon>
        <taxon>Streptophyta</taxon>
        <taxon>Embryophyta</taxon>
        <taxon>Tracheophyta</taxon>
        <taxon>Spermatophyta</taxon>
        <taxon>Magnoliopsida</taxon>
        <taxon>eudicotyledons</taxon>
        <taxon>Gunneridae</taxon>
        <taxon>Pentapetalae</taxon>
        <taxon>asterids</taxon>
        <taxon>lamiids</taxon>
        <taxon>Solanales</taxon>
        <taxon>Solanaceae</taxon>
        <taxon>Solanoideae</taxon>
        <taxon>Solaneae</taxon>
        <taxon>Solanum</taxon>
    </lineage>
</organism>
<evidence type="ECO:0000256" key="4">
    <source>
        <dbReference type="ARBA" id="ARBA00022525"/>
    </source>
</evidence>
<evidence type="ECO:0000313" key="9">
    <source>
        <dbReference type="Proteomes" id="UP000824120"/>
    </source>
</evidence>
<evidence type="ECO:0000256" key="2">
    <source>
        <dbReference type="ARBA" id="ARBA00005581"/>
    </source>
</evidence>
<dbReference type="GO" id="GO:0005576">
    <property type="term" value="C:extracellular region"/>
    <property type="evidence" value="ECO:0007669"/>
    <property type="project" value="UniProtKB-SubCell"/>
</dbReference>
<reference evidence="8 9" key="1">
    <citation type="submission" date="2020-09" db="EMBL/GenBank/DDBJ databases">
        <title>De no assembly of potato wild relative species, Solanum commersonii.</title>
        <authorList>
            <person name="Cho K."/>
        </authorList>
    </citation>
    <scope>NUCLEOTIDE SEQUENCE [LARGE SCALE GENOMIC DNA]</scope>
    <source>
        <strain evidence="8">LZ3.2</strain>
        <tissue evidence="8">Leaf</tissue>
    </source>
</reference>
<dbReference type="AlphaFoldDB" id="A0A9J5XMV9"/>
<evidence type="ECO:0000256" key="6">
    <source>
        <dbReference type="SAM" id="MobiDB-lite"/>
    </source>
</evidence>